<dbReference type="Proteomes" id="UP000053825">
    <property type="component" value="Unassembled WGS sequence"/>
</dbReference>
<gene>
    <name evidence="1" type="ORF">WH47_00550</name>
</gene>
<dbReference type="AlphaFoldDB" id="A0A0L7R3W5"/>
<protein>
    <submittedName>
        <fullName evidence="1">Uncharacterized protein</fullName>
    </submittedName>
</protein>
<evidence type="ECO:0000313" key="1">
    <source>
        <dbReference type="EMBL" id="KOC65580.1"/>
    </source>
</evidence>
<organism evidence="1 2">
    <name type="scientific">Habropoda laboriosa</name>
    <dbReference type="NCBI Taxonomy" id="597456"/>
    <lineage>
        <taxon>Eukaryota</taxon>
        <taxon>Metazoa</taxon>
        <taxon>Ecdysozoa</taxon>
        <taxon>Arthropoda</taxon>
        <taxon>Hexapoda</taxon>
        <taxon>Insecta</taxon>
        <taxon>Pterygota</taxon>
        <taxon>Neoptera</taxon>
        <taxon>Endopterygota</taxon>
        <taxon>Hymenoptera</taxon>
        <taxon>Apocrita</taxon>
        <taxon>Aculeata</taxon>
        <taxon>Apoidea</taxon>
        <taxon>Anthophila</taxon>
        <taxon>Apidae</taxon>
        <taxon>Habropoda</taxon>
    </lineage>
</organism>
<evidence type="ECO:0000313" key="2">
    <source>
        <dbReference type="Proteomes" id="UP000053825"/>
    </source>
</evidence>
<accession>A0A0L7R3W5</accession>
<reference evidence="1 2" key="1">
    <citation type="submission" date="2015-07" db="EMBL/GenBank/DDBJ databases">
        <title>The genome of Habropoda laboriosa.</title>
        <authorList>
            <person name="Pan H."/>
            <person name="Kapheim K."/>
        </authorList>
    </citation>
    <scope>NUCLEOTIDE SEQUENCE [LARGE SCALE GENOMIC DNA]</scope>
    <source>
        <strain evidence="1">0110345459</strain>
    </source>
</reference>
<dbReference type="EMBL" id="KQ414661">
    <property type="protein sequence ID" value="KOC65580.1"/>
    <property type="molecule type" value="Genomic_DNA"/>
</dbReference>
<keyword evidence="2" id="KW-1185">Reference proteome</keyword>
<proteinExistence type="predicted"/>
<name>A0A0L7R3W5_9HYME</name>
<sequence length="53" mass="6159">MLCTVCNKYYSIDDISDHINLSVSSINTKETSSRPNFLMRKLIKEGHQRNTKQ</sequence>